<sequence>MVRTVITKLKQQLWKYIDVIFYFVGLAGITFGAFKINEPLGYIVGGVAFLVSGYLVELIAAGGEKGGGK</sequence>
<keyword evidence="1" id="KW-0472">Membrane</keyword>
<keyword evidence="1" id="KW-0812">Transmembrane</keyword>
<protein>
    <submittedName>
        <fullName evidence="2">DUF1056 family protein</fullName>
    </submittedName>
</protein>
<keyword evidence="1" id="KW-1133">Transmembrane helix</keyword>
<dbReference type="InterPro" id="IPR009406">
    <property type="entry name" value="DUF1056"/>
</dbReference>
<feature type="transmembrane region" description="Helical" evidence="1">
    <location>
        <begin position="16"/>
        <end position="34"/>
    </location>
</feature>
<dbReference type="Proteomes" id="UP000488295">
    <property type="component" value="Unassembled WGS sequence"/>
</dbReference>
<gene>
    <name evidence="2" type="ORF">GJU95_03025</name>
</gene>
<evidence type="ECO:0000313" key="2">
    <source>
        <dbReference type="EMBL" id="MTE02751.1"/>
    </source>
</evidence>
<dbReference type="AlphaFoldDB" id="A0A9X5AKN6"/>
<dbReference type="Pfam" id="PF06341">
    <property type="entry name" value="DUF1056"/>
    <property type="match status" value="1"/>
</dbReference>
<organism evidence="2 3">
    <name type="scientific">Lactobacillus johnsonii</name>
    <dbReference type="NCBI Taxonomy" id="33959"/>
    <lineage>
        <taxon>Bacteria</taxon>
        <taxon>Bacillati</taxon>
        <taxon>Bacillota</taxon>
        <taxon>Bacilli</taxon>
        <taxon>Lactobacillales</taxon>
        <taxon>Lactobacillaceae</taxon>
        <taxon>Lactobacillus</taxon>
    </lineage>
</organism>
<name>A0A9X5AKN6_LACJH</name>
<proteinExistence type="predicted"/>
<feature type="transmembrane region" description="Helical" evidence="1">
    <location>
        <begin position="40"/>
        <end position="60"/>
    </location>
</feature>
<comment type="caution">
    <text evidence="2">The sequence shown here is derived from an EMBL/GenBank/DDBJ whole genome shotgun (WGS) entry which is preliminary data.</text>
</comment>
<dbReference type="EMBL" id="WKKC01000008">
    <property type="protein sequence ID" value="MTE02751.1"/>
    <property type="molecule type" value="Genomic_DNA"/>
</dbReference>
<evidence type="ECO:0000256" key="1">
    <source>
        <dbReference type="SAM" id="Phobius"/>
    </source>
</evidence>
<evidence type="ECO:0000313" key="3">
    <source>
        <dbReference type="Proteomes" id="UP000488295"/>
    </source>
</evidence>
<reference evidence="2 3" key="1">
    <citation type="submission" date="2019-11" db="EMBL/GenBank/DDBJ databases">
        <title>Gastrointestinal microbiota of Peromyscus leucopus.</title>
        <authorList>
            <person name="Milovic A."/>
            <person name="Bassam K."/>
            <person name="Barbour A.G."/>
        </authorList>
    </citation>
    <scope>NUCLEOTIDE SEQUENCE [LARGE SCALE GENOMIC DNA]</scope>
    <source>
        <strain evidence="2 3">LL8</strain>
    </source>
</reference>
<accession>A0A9X5AKN6</accession>